<gene>
    <name evidence="1" type="ORF">MRATA1EN22A_LOCUS2625</name>
</gene>
<organism evidence="1 2">
    <name type="scientific">Rangifer tarandus platyrhynchus</name>
    <name type="common">Svalbard reindeer</name>
    <dbReference type="NCBI Taxonomy" id="3082113"/>
    <lineage>
        <taxon>Eukaryota</taxon>
        <taxon>Metazoa</taxon>
        <taxon>Chordata</taxon>
        <taxon>Craniata</taxon>
        <taxon>Vertebrata</taxon>
        <taxon>Euteleostomi</taxon>
        <taxon>Mammalia</taxon>
        <taxon>Eutheria</taxon>
        <taxon>Laurasiatheria</taxon>
        <taxon>Artiodactyla</taxon>
        <taxon>Ruminantia</taxon>
        <taxon>Pecora</taxon>
        <taxon>Cervidae</taxon>
        <taxon>Odocoileinae</taxon>
        <taxon>Rangifer</taxon>
    </lineage>
</organism>
<proteinExistence type="predicted"/>
<accession>A0AC59Y7W2</accession>
<name>A0AC59Y7W2_RANTA</name>
<protein>
    <submittedName>
        <fullName evidence="1">Uncharacterized protein</fullName>
    </submittedName>
</protein>
<evidence type="ECO:0000313" key="1">
    <source>
        <dbReference type="EMBL" id="CAM9445188.1"/>
    </source>
</evidence>
<sequence>MSASSSLGLVCLVYRCFHSLHQCREHRAAIQAGSGARVRQLLKPDALEPRLQDRRRPGLRTREERAEQPRPGTARSEYRSEQANT</sequence>
<evidence type="ECO:0000313" key="2">
    <source>
        <dbReference type="Proteomes" id="UP001162501"/>
    </source>
</evidence>
<reference evidence="1" key="2">
    <citation type="submission" date="2025-03" db="EMBL/GenBank/DDBJ databases">
        <authorList>
            <consortium name="ELIXIR-Norway"/>
            <consortium name="Elixir Norway"/>
        </authorList>
    </citation>
    <scope>NUCLEOTIDE SEQUENCE</scope>
</reference>
<dbReference type="EMBL" id="OX596094">
    <property type="protein sequence ID" value="CAM9445188.1"/>
    <property type="molecule type" value="Genomic_DNA"/>
</dbReference>
<dbReference type="Proteomes" id="UP001162501">
    <property type="component" value="Chromosome 10"/>
</dbReference>
<reference evidence="1" key="1">
    <citation type="submission" date="2023-05" db="EMBL/GenBank/DDBJ databases">
        <authorList>
            <consortium name="ELIXIR-Norway"/>
        </authorList>
    </citation>
    <scope>NUCLEOTIDE SEQUENCE</scope>
</reference>